<evidence type="ECO:0000256" key="1">
    <source>
        <dbReference type="SAM" id="MobiDB-lite"/>
    </source>
</evidence>
<name>A0AAV9S298_9TELE</name>
<gene>
    <name evidence="2" type="ORF">CRENBAI_006188</name>
</gene>
<accession>A0AAV9S298</accession>
<comment type="caution">
    <text evidence="2">The sequence shown here is derived from an EMBL/GenBank/DDBJ whole genome shotgun (WGS) entry which is preliminary data.</text>
</comment>
<sequence length="203" mass="21709">MSSSSDGLHYISSSITVGQLIAMPGRGLQKHCTSIAPGPARISAGTTKSKLPQPGPRPPTPTPVPNDPHPHPERGPCTKEGSTWSKQAHQPEPPQDETVATPSMNYDLSPMSPPPYEFPHRATSNQDTDIEHMPPNPKARALCNATPASAHRRNRADTIEHNAHKGTPGPTPRGPGPVVSTQGRRPHYATRQTYNITATATIA</sequence>
<reference evidence="2 3" key="1">
    <citation type="submission" date="2021-06" db="EMBL/GenBank/DDBJ databases">
        <authorList>
            <person name="Palmer J.M."/>
        </authorList>
    </citation>
    <scope>NUCLEOTIDE SEQUENCE [LARGE SCALE GENOMIC DNA]</scope>
    <source>
        <strain evidence="2 3">MEX-2019</strain>
        <tissue evidence="2">Muscle</tissue>
    </source>
</reference>
<proteinExistence type="predicted"/>
<evidence type="ECO:0000313" key="2">
    <source>
        <dbReference type="EMBL" id="KAK5615062.1"/>
    </source>
</evidence>
<evidence type="ECO:0000313" key="3">
    <source>
        <dbReference type="Proteomes" id="UP001311232"/>
    </source>
</evidence>
<dbReference type="Proteomes" id="UP001311232">
    <property type="component" value="Unassembled WGS sequence"/>
</dbReference>
<feature type="region of interest" description="Disordered" evidence="1">
    <location>
        <begin position="29"/>
        <end position="187"/>
    </location>
</feature>
<organism evidence="2 3">
    <name type="scientific">Crenichthys baileyi</name>
    <name type="common">White River springfish</name>
    <dbReference type="NCBI Taxonomy" id="28760"/>
    <lineage>
        <taxon>Eukaryota</taxon>
        <taxon>Metazoa</taxon>
        <taxon>Chordata</taxon>
        <taxon>Craniata</taxon>
        <taxon>Vertebrata</taxon>
        <taxon>Euteleostomi</taxon>
        <taxon>Actinopterygii</taxon>
        <taxon>Neopterygii</taxon>
        <taxon>Teleostei</taxon>
        <taxon>Neoteleostei</taxon>
        <taxon>Acanthomorphata</taxon>
        <taxon>Ovalentaria</taxon>
        <taxon>Atherinomorphae</taxon>
        <taxon>Cyprinodontiformes</taxon>
        <taxon>Goodeidae</taxon>
        <taxon>Crenichthys</taxon>
    </lineage>
</organism>
<feature type="compositionally biased region" description="Basic and acidic residues" evidence="1">
    <location>
        <begin position="68"/>
        <end position="77"/>
    </location>
</feature>
<dbReference type="AlphaFoldDB" id="A0AAV9S298"/>
<feature type="compositionally biased region" description="Pro residues" evidence="1">
    <location>
        <begin position="53"/>
        <end position="67"/>
    </location>
</feature>
<protein>
    <submittedName>
        <fullName evidence="2">Uncharacterized protein</fullName>
    </submittedName>
</protein>
<keyword evidence="3" id="KW-1185">Reference proteome</keyword>
<dbReference type="EMBL" id="JAHHUM010001010">
    <property type="protein sequence ID" value="KAK5615062.1"/>
    <property type="molecule type" value="Genomic_DNA"/>
</dbReference>